<accession>A0A9W6M7G4</accession>
<protein>
    <submittedName>
        <fullName evidence="9">Membrane protein</fullName>
    </submittedName>
</protein>
<evidence type="ECO:0000256" key="3">
    <source>
        <dbReference type="ARBA" id="ARBA00022475"/>
    </source>
</evidence>
<comment type="subcellular location">
    <subcellularLocation>
        <location evidence="1">Cell membrane</location>
        <topology evidence="1">Multi-pass membrane protein</topology>
    </subcellularLocation>
</comment>
<name>A0A9W6M7G4_9MICO</name>
<reference evidence="9" key="2">
    <citation type="submission" date="2023-01" db="EMBL/GenBank/DDBJ databases">
        <authorList>
            <person name="Sun Q."/>
            <person name="Evtushenko L."/>
        </authorList>
    </citation>
    <scope>NUCLEOTIDE SEQUENCE</scope>
    <source>
        <strain evidence="9">VKM Ac-1958</strain>
    </source>
</reference>
<feature type="transmembrane region" description="Helical" evidence="7">
    <location>
        <begin position="99"/>
        <end position="117"/>
    </location>
</feature>
<evidence type="ECO:0000256" key="6">
    <source>
        <dbReference type="ARBA" id="ARBA00023136"/>
    </source>
</evidence>
<dbReference type="PRINTS" id="PR01837">
    <property type="entry name" value="MGTCSAPBPROT"/>
</dbReference>
<dbReference type="InterPro" id="IPR003416">
    <property type="entry name" value="MgtC/SapB/SrpB/YhiD_fam"/>
</dbReference>
<feature type="transmembrane region" description="Helical" evidence="7">
    <location>
        <begin position="14"/>
        <end position="32"/>
    </location>
</feature>
<dbReference type="AlphaFoldDB" id="A0A9W6M7G4"/>
<feature type="domain" description="MgtC/SapB/SrpB/YhiD N-terminal" evidence="8">
    <location>
        <begin position="17"/>
        <end position="143"/>
    </location>
</feature>
<evidence type="ECO:0000256" key="2">
    <source>
        <dbReference type="ARBA" id="ARBA00009298"/>
    </source>
</evidence>
<comment type="similarity">
    <text evidence="2">Belongs to the MgtC/SapB family.</text>
</comment>
<feature type="transmembrane region" description="Helical" evidence="7">
    <location>
        <begin position="123"/>
        <end position="143"/>
    </location>
</feature>
<keyword evidence="5 7" id="KW-1133">Transmembrane helix</keyword>
<reference evidence="9" key="1">
    <citation type="journal article" date="2014" name="Int. J. Syst. Evol. Microbiol.">
        <title>Complete genome sequence of Corynebacterium casei LMG S-19264T (=DSM 44701T), isolated from a smear-ripened cheese.</title>
        <authorList>
            <consortium name="US DOE Joint Genome Institute (JGI-PGF)"/>
            <person name="Walter F."/>
            <person name="Albersmeier A."/>
            <person name="Kalinowski J."/>
            <person name="Ruckert C."/>
        </authorList>
    </citation>
    <scope>NUCLEOTIDE SEQUENCE</scope>
    <source>
        <strain evidence="9">VKM Ac-1958</strain>
    </source>
</reference>
<dbReference type="Pfam" id="PF02308">
    <property type="entry name" value="MgtC"/>
    <property type="match status" value="1"/>
</dbReference>
<evidence type="ECO:0000256" key="7">
    <source>
        <dbReference type="SAM" id="Phobius"/>
    </source>
</evidence>
<dbReference type="PANTHER" id="PTHR33778">
    <property type="entry name" value="PROTEIN MGTC"/>
    <property type="match status" value="1"/>
</dbReference>
<keyword evidence="4 7" id="KW-0812">Transmembrane</keyword>
<feature type="transmembrane region" description="Helical" evidence="7">
    <location>
        <begin position="44"/>
        <end position="64"/>
    </location>
</feature>
<evidence type="ECO:0000313" key="10">
    <source>
        <dbReference type="Proteomes" id="UP001142325"/>
    </source>
</evidence>
<evidence type="ECO:0000313" key="9">
    <source>
        <dbReference type="EMBL" id="GLK00980.1"/>
    </source>
</evidence>
<evidence type="ECO:0000256" key="1">
    <source>
        <dbReference type="ARBA" id="ARBA00004651"/>
    </source>
</evidence>
<dbReference type="InterPro" id="IPR049177">
    <property type="entry name" value="MgtC_SapB_SrpB_YhiD_N"/>
</dbReference>
<sequence length="235" mass="25323">MDIEWFGPSTLTELTLLVLAFVLSAVIGWERHRKLKSAGMRTHTLVGVGSAVFTLVSAYGFSTVTSEGITLDPSRIAAQIVSGIGFLGAGLIFVRQNSVSGLTTAASIWATAAVGMACGAGSPVLAIMATALQLVAVTLLGRWRRSREHEHRQRAVVLRYRPGKGSLAQVLAVAKRQEATAVVIDSRLMERDGRSQRWEATVTVEARKTRLEDLLADFADVPGVKRVRLVDEDAV</sequence>
<keyword evidence="6 7" id="KW-0472">Membrane</keyword>
<dbReference type="Proteomes" id="UP001142325">
    <property type="component" value="Unassembled WGS sequence"/>
</dbReference>
<comment type="caution">
    <text evidence="9">The sequence shown here is derived from an EMBL/GenBank/DDBJ whole genome shotgun (WGS) entry which is preliminary data.</text>
</comment>
<dbReference type="PANTHER" id="PTHR33778:SF1">
    <property type="entry name" value="MAGNESIUM TRANSPORTER YHID-RELATED"/>
    <property type="match status" value="1"/>
</dbReference>
<dbReference type="EMBL" id="BSET01000001">
    <property type="protein sequence ID" value="GLK00980.1"/>
    <property type="molecule type" value="Genomic_DNA"/>
</dbReference>
<evidence type="ECO:0000259" key="8">
    <source>
        <dbReference type="Pfam" id="PF02308"/>
    </source>
</evidence>
<keyword evidence="3" id="KW-1003">Cell membrane</keyword>
<organism evidence="9 10">
    <name type="scientific">Microbacterium keratanolyticum</name>
    <dbReference type="NCBI Taxonomy" id="67574"/>
    <lineage>
        <taxon>Bacteria</taxon>
        <taxon>Bacillati</taxon>
        <taxon>Actinomycetota</taxon>
        <taxon>Actinomycetes</taxon>
        <taxon>Micrococcales</taxon>
        <taxon>Microbacteriaceae</taxon>
        <taxon>Microbacterium</taxon>
    </lineage>
</organism>
<dbReference type="RefSeq" id="WP_309297582.1">
    <property type="nucleotide sequence ID" value="NZ_BSET01000001.1"/>
</dbReference>
<feature type="transmembrane region" description="Helical" evidence="7">
    <location>
        <begin position="76"/>
        <end position="94"/>
    </location>
</feature>
<evidence type="ECO:0000256" key="4">
    <source>
        <dbReference type="ARBA" id="ARBA00022692"/>
    </source>
</evidence>
<proteinExistence type="inferred from homology"/>
<gene>
    <name evidence="9" type="ORF">GCM10017596_06950</name>
</gene>
<dbReference type="GO" id="GO:0005886">
    <property type="term" value="C:plasma membrane"/>
    <property type="evidence" value="ECO:0007669"/>
    <property type="project" value="UniProtKB-SubCell"/>
</dbReference>
<evidence type="ECO:0000256" key="5">
    <source>
        <dbReference type="ARBA" id="ARBA00022989"/>
    </source>
</evidence>
<keyword evidence="10" id="KW-1185">Reference proteome</keyword>